<dbReference type="EMBL" id="CAJNOK010011135">
    <property type="protein sequence ID" value="CAF1132945.1"/>
    <property type="molecule type" value="Genomic_DNA"/>
</dbReference>
<sequence length="209" mass="23231">MGKSSICHKTESRRSIIKQIRSENLNRKRGYSSSSDINKESTNSVQNQFTSSIENIEDGMDFYLIIHLNSLISLLQQFLCSERNNLWDESVSIKEQNGLYMQLEFKCHSCGFLTRLCSSPQVPNSRRHDINVRLAIGGTLCGLGRNGLMKLLGALSLPPPVQEQKYREAQELILNSVENAQEQSTIAAVEEAVVEAGGVRNLTISGDGV</sequence>
<dbReference type="OrthoDB" id="10057897at2759"/>
<reference evidence="3" key="1">
    <citation type="submission" date="2021-02" db="EMBL/GenBank/DDBJ databases">
        <authorList>
            <person name="Nowell W R."/>
        </authorList>
    </citation>
    <scope>NUCLEOTIDE SEQUENCE</scope>
</reference>
<dbReference type="Pfam" id="PF20700">
    <property type="entry name" value="Mutator"/>
    <property type="match status" value="1"/>
</dbReference>
<accession>A0A814ZH99</accession>
<dbReference type="Proteomes" id="UP000677228">
    <property type="component" value="Unassembled WGS sequence"/>
</dbReference>
<keyword evidence="6" id="KW-1185">Reference proteome</keyword>
<dbReference type="Proteomes" id="UP000681722">
    <property type="component" value="Unassembled WGS sequence"/>
</dbReference>
<protein>
    <recommendedName>
        <fullName evidence="1">Mutator-like transposase domain-containing protein</fullName>
    </recommendedName>
</protein>
<evidence type="ECO:0000313" key="3">
    <source>
        <dbReference type="EMBL" id="CAF1245347.1"/>
    </source>
</evidence>
<feature type="domain" description="Mutator-like transposase" evidence="1">
    <location>
        <begin position="65"/>
        <end position="192"/>
    </location>
</feature>
<dbReference type="Proteomes" id="UP000682733">
    <property type="component" value="Unassembled WGS sequence"/>
</dbReference>
<comment type="caution">
    <text evidence="3">The sequence shown here is derived from an EMBL/GenBank/DDBJ whole genome shotgun (WGS) entry which is preliminary data.</text>
</comment>
<dbReference type="EMBL" id="CAJOBA010022760">
    <property type="protein sequence ID" value="CAF3918397.1"/>
    <property type="molecule type" value="Genomic_DNA"/>
</dbReference>
<dbReference type="AlphaFoldDB" id="A0A814ZH99"/>
<evidence type="ECO:0000313" key="2">
    <source>
        <dbReference type="EMBL" id="CAF1132945.1"/>
    </source>
</evidence>
<evidence type="ECO:0000313" key="5">
    <source>
        <dbReference type="EMBL" id="CAF4011038.1"/>
    </source>
</evidence>
<dbReference type="EMBL" id="CAJNOQ010010192">
    <property type="protein sequence ID" value="CAF1245347.1"/>
    <property type="molecule type" value="Genomic_DNA"/>
</dbReference>
<evidence type="ECO:0000313" key="6">
    <source>
        <dbReference type="Proteomes" id="UP000663829"/>
    </source>
</evidence>
<dbReference type="InterPro" id="IPR049012">
    <property type="entry name" value="Mutator_transp_dom"/>
</dbReference>
<evidence type="ECO:0000259" key="1">
    <source>
        <dbReference type="Pfam" id="PF20700"/>
    </source>
</evidence>
<gene>
    <name evidence="3" type="ORF">GPM918_LOCUS25864</name>
    <name evidence="2" type="ORF">OVA965_LOCUS20746</name>
    <name evidence="5" type="ORF">SRO942_LOCUS25924</name>
    <name evidence="4" type="ORF">TMI583_LOCUS21221</name>
</gene>
<name>A0A814ZH99_9BILA</name>
<dbReference type="EMBL" id="CAJOBC010012145">
    <property type="protein sequence ID" value="CAF4011038.1"/>
    <property type="molecule type" value="Genomic_DNA"/>
</dbReference>
<evidence type="ECO:0000313" key="4">
    <source>
        <dbReference type="EMBL" id="CAF3918397.1"/>
    </source>
</evidence>
<organism evidence="3 6">
    <name type="scientific">Didymodactylos carnosus</name>
    <dbReference type="NCBI Taxonomy" id="1234261"/>
    <lineage>
        <taxon>Eukaryota</taxon>
        <taxon>Metazoa</taxon>
        <taxon>Spiralia</taxon>
        <taxon>Gnathifera</taxon>
        <taxon>Rotifera</taxon>
        <taxon>Eurotatoria</taxon>
        <taxon>Bdelloidea</taxon>
        <taxon>Philodinida</taxon>
        <taxon>Philodinidae</taxon>
        <taxon>Didymodactylos</taxon>
    </lineage>
</organism>
<proteinExistence type="predicted"/>
<dbReference type="Proteomes" id="UP000663829">
    <property type="component" value="Unassembled WGS sequence"/>
</dbReference>